<gene>
    <name evidence="8" type="ORF">TRICI_004276</name>
</gene>
<reference evidence="8" key="1">
    <citation type="journal article" date="2019" name="G3 (Bethesda)">
        <title>Genome Assemblies of Two Rare Opportunistic Yeast Pathogens: Diutina rugosa (syn. Candida rugosa) and Trichomonascus ciferrii (syn. Candida ciferrii).</title>
        <authorList>
            <person name="Mixao V."/>
            <person name="Saus E."/>
            <person name="Hansen A.P."/>
            <person name="Lass-Florl C."/>
            <person name="Gabaldon T."/>
        </authorList>
    </citation>
    <scope>NUCLEOTIDE SEQUENCE</scope>
    <source>
        <strain evidence="8">CBS 4856</strain>
    </source>
</reference>
<dbReference type="GO" id="GO:0003712">
    <property type="term" value="F:transcription coregulator activity"/>
    <property type="evidence" value="ECO:0007669"/>
    <property type="project" value="TreeGrafter"/>
</dbReference>
<evidence type="ECO:0000259" key="7">
    <source>
        <dbReference type="PROSITE" id="PS50023"/>
    </source>
</evidence>
<dbReference type="SUPFAM" id="SSF57716">
    <property type="entry name" value="Glucocorticoid receptor-like (DNA-binding domain)"/>
    <property type="match status" value="1"/>
</dbReference>
<evidence type="ECO:0000256" key="3">
    <source>
        <dbReference type="ARBA" id="ARBA00022833"/>
    </source>
</evidence>
<feature type="region of interest" description="Disordered" evidence="6">
    <location>
        <begin position="1"/>
        <end position="21"/>
    </location>
</feature>
<evidence type="ECO:0000256" key="5">
    <source>
        <dbReference type="PROSITE-ProRule" id="PRU00125"/>
    </source>
</evidence>
<evidence type="ECO:0000256" key="6">
    <source>
        <dbReference type="SAM" id="MobiDB-lite"/>
    </source>
</evidence>
<dbReference type="PROSITE" id="PS00478">
    <property type="entry name" value="LIM_DOMAIN_1"/>
    <property type="match status" value="2"/>
</dbReference>
<dbReference type="Proteomes" id="UP000761534">
    <property type="component" value="Unassembled WGS sequence"/>
</dbReference>
<dbReference type="PANTHER" id="PTHR24205:SF16">
    <property type="entry name" value="GH01042P-RELATED"/>
    <property type="match status" value="1"/>
</dbReference>
<feature type="compositionally biased region" description="Polar residues" evidence="6">
    <location>
        <begin position="287"/>
        <end position="309"/>
    </location>
</feature>
<feature type="compositionally biased region" description="Low complexity" evidence="6">
    <location>
        <begin position="150"/>
        <end position="160"/>
    </location>
</feature>
<organism evidence="8 9">
    <name type="scientific">Trichomonascus ciferrii</name>
    <dbReference type="NCBI Taxonomy" id="44093"/>
    <lineage>
        <taxon>Eukaryota</taxon>
        <taxon>Fungi</taxon>
        <taxon>Dikarya</taxon>
        <taxon>Ascomycota</taxon>
        <taxon>Saccharomycotina</taxon>
        <taxon>Dipodascomycetes</taxon>
        <taxon>Dipodascales</taxon>
        <taxon>Trichomonascaceae</taxon>
        <taxon>Trichomonascus</taxon>
        <taxon>Trichomonascus ciferrii complex</taxon>
    </lineage>
</organism>
<accession>A0A642V1I1</accession>
<evidence type="ECO:0000256" key="2">
    <source>
        <dbReference type="ARBA" id="ARBA00022737"/>
    </source>
</evidence>
<keyword evidence="3 5" id="KW-0862">Zinc</keyword>
<dbReference type="Gene3D" id="2.10.110.10">
    <property type="entry name" value="Cysteine Rich Protein"/>
    <property type="match status" value="2"/>
</dbReference>
<comment type="caution">
    <text evidence="8">The sequence shown here is derived from an EMBL/GenBank/DDBJ whole genome shotgun (WGS) entry which is preliminary data.</text>
</comment>
<evidence type="ECO:0000256" key="4">
    <source>
        <dbReference type="ARBA" id="ARBA00023038"/>
    </source>
</evidence>
<dbReference type="EMBL" id="SWFS01000328">
    <property type="protein sequence ID" value="KAA8909994.1"/>
    <property type="molecule type" value="Genomic_DNA"/>
</dbReference>
<sequence length="450" mass="49567">MDTSVGVPYVPIKSPIPPPTCQKLRNLENAYPPMYAGAPMRSVYERAGFDVNRGRRSNRSKPSSDDSSSTKSYRKDSTTSSSTASTRFLNPSQGCSTNTSAKTSPTPTLDSASSGFGAHKKVSLPHISVVTNSDFNAREYYSPAPHTTPNLNSSSSSQQLCRFPTPPHSSANCHFPEALHPPEVEQPDEVIYDPPPRLSDTPTSPYTFEEDPYEAPPVDAYPRPLSNASSIYSNAVDPVVQPSPYPQAPERKQDHNMPNFRRKNSHASQPSSSSSTSSRQESLYSSKGLSTPISPAASESTAPLFQTDNNKPKRKKQCRGCGQTITGKCVSSKDGRLTGKWHRDCFVCASCNHGFDSTEFYVFNDLPYCRECYHYENNSICQTCGIGIEGQCLETSNLLRYHLECLTCSHCQVSLTDVYYCAPDGRTLCSTHAYTSNAKLEKRRTRILVV</sequence>
<evidence type="ECO:0000313" key="8">
    <source>
        <dbReference type="EMBL" id="KAA8909994.1"/>
    </source>
</evidence>
<dbReference type="Pfam" id="PF00412">
    <property type="entry name" value="LIM"/>
    <property type="match status" value="2"/>
</dbReference>
<feature type="region of interest" description="Disordered" evidence="6">
    <location>
        <begin position="47"/>
        <end position="118"/>
    </location>
</feature>
<evidence type="ECO:0000313" key="9">
    <source>
        <dbReference type="Proteomes" id="UP000761534"/>
    </source>
</evidence>
<dbReference type="PANTHER" id="PTHR24205">
    <property type="entry name" value="FOUR AND A HALF LIM DOMAINS PROTEIN"/>
    <property type="match status" value="1"/>
</dbReference>
<proteinExistence type="predicted"/>
<dbReference type="AlphaFoldDB" id="A0A642V1I1"/>
<dbReference type="PROSITE" id="PS50023">
    <property type="entry name" value="LIM_DOMAIN_2"/>
    <property type="match status" value="1"/>
</dbReference>
<keyword evidence="4 5" id="KW-0440">LIM domain</keyword>
<dbReference type="SMART" id="SM00132">
    <property type="entry name" value="LIM"/>
    <property type="match status" value="2"/>
</dbReference>
<keyword evidence="9" id="KW-1185">Reference proteome</keyword>
<dbReference type="CDD" id="cd08368">
    <property type="entry name" value="LIM"/>
    <property type="match status" value="1"/>
</dbReference>
<feature type="compositionally biased region" description="Low complexity" evidence="6">
    <location>
        <begin position="266"/>
        <end position="286"/>
    </location>
</feature>
<name>A0A642V1I1_9ASCO</name>
<dbReference type="GO" id="GO:0030695">
    <property type="term" value="F:GTPase regulator activity"/>
    <property type="evidence" value="ECO:0007669"/>
    <property type="project" value="UniProtKB-ARBA"/>
</dbReference>
<keyword evidence="1 5" id="KW-0479">Metal-binding</keyword>
<dbReference type="GO" id="GO:0046872">
    <property type="term" value="F:metal ion binding"/>
    <property type="evidence" value="ECO:0007669"/>
    <property type="project" value="UniProtKB-KW"/>
</dbReference>
<dbReference type="OrthoDB" id="1112565at2759"/>
<dbReference type="GO" id="GO:0005634">
    <property type="term" value="C:nucleus"/>
    <property type="evidence" value="ECO:0007669"/>
    <property type="project" value="TreeGrafter"/>
</dbReference>
<protein>
    <recommendedName>
        <fullName evidence="7">LIM zinc-binding domain-containing protein</fullName>
    </recommendedName>
</protein>
<evidence type="ECO:0000256" key="1">
    <source>
        <dbReference type="ARBA" id="ARBA00022723"/>
    </source>
</evidence>
<feature type="domain" description="LIM zinc-binding" evidence="7">
    <location>
        <begin position="316"/>
        <end position="379"/>
    </location>
</feature>
<feature type="region of interest" description="Disordered" evidence="6">
    <location>
        <begin position="139"/>
        <end position="319"/>
    </location>
</feature>
<keyword evidence="2" id="KW-0677">Repeat</keyword>
<dbReference type="InterPro" id="IPR001781">
    <property type="entry name" value="Znf_LIM"/>
</dbReference>
<dbReference type="VEuPathDB" id="FungiDB:TRICI_004276"/>
<feature type="compositionally biased region" description="Polar residues" evidence="6">
    <location>
        <begin position="87"/>
        <end position="114"/>
    </location>
</feature>